<dbReference type="Gene3D" id="3.30.40.10">
    <property type="entry name" value="Zinc/RING finger domain, C3HC4 (zinc finger)"/>
    <property type="match status" value="1"/>
</dbReference>
<dbReference type="InterPro" id="IPR017919">
    <property type="entry name" value="TFIIE/TFIIEa_HTH"/>
</dbReference>
<evidence type="ECO:0000256" key="3">
    <source>
        <dbReference type="ARBA" id="ARBA00023163"/>
    </source>
</evidence>
<dbReference type="InterPro" id="IPR024550">
    <property type="entry name" value="TFIIEa/SarR/Rpc3_HTH_dom"/>
</dbReference>
<dbReference type="PANTHER" id="PTHR13097:SF7">
    <property type="entry name" value="GENERAL TRANSCRIPTION FACTOR IIE SUBUNIT 1"/>
    <property type="match status" value="1"/>
</dbReference>
<keyword evidence="3" id="KW-0804">Transcription</keyword>
<dbReference type="OrthoDB" id="361102at2759"/>
<dbReference type="InterPro" id="IPR039997">
    <property type="entry name" value="TFE"/>
</dbReference>
<dbReference type="InParanoid" id="A0A5J5F3Q8"/>
<dbReference type="FunCoup" id="A0A5J5F3Q8">
    <property type="interactions" value="135"/>
</dbReference>
<feature type="compositionally biased region" description="Acidic residues" evidence="4">
    <location>
        <begin position="345"/>
        <end position="369"/>
    </location>
</feature>
<evidence type="ECO:0000313" key="7">
    <source>
        <dbReference type="Proteomes" id="UP000326924"/>
    </source>
</evidence>
<dbReference type="InterPro" id="IPR013083">
    <property type="entry name" value="Znf_RING/FYVE/PHD"/>
</dbReference>
<comment type="similarity">
    <text evidence="1">Belongs to the TFIIE alpha subunit family.</text>
</comment>
<protein>
    <recommendedName>
        <fullName evidence="5">HTH TFE/IIEalpha-type domain-containing protein</fullName>
    </recommendedName>
</protein>
<dbReference type="PANTHER" id="PTHR13097">
    <property type="entry name" value="TRANSCRIPTION INITIATION FACTOR IIE, ALPHA SUBUNIT"/>
    <property type="match status" value="1"/>
</dbReference>
<evidence type="ECO:0000256" key="2">
    <source>
        <dbReference type="ARBA" id="ARBA00023015"/>
    </source>
</evidence>
<dbReference type="EMBL" id="VXIS01000041">
    <property type="protein sequence ID" value="KAA8910915.1"/>
    <property type="molecule type" value="Genomic_DNA"/>
</dbReference>
<dbReference type="PROSITE" id="PS51344">
    <property type="entry name" value="HTH_TFE_IIE"/>
    <property type="match status" value="1"/>
</dbReference>
<evidence type="ECO:0000259" key="5">
    <source>
        <dbReference type="PROSITE" id="PS51344"/>
    </source>
</evidence>
<dbReference type="SUPFAM" id="SSF57783">
    <property type="entry name" value="Zinc beta-ribbon"/>
    <property type="match status" value="1"/>
</dbReference>
<evidence type="ECO:0000256" key="1">
    <source>
        <dbReference type="ARBA" id="ARBA00008947"/>
    </source>
</evidence>
<name>A0A5J5F3Q8_9PEZI</name>
<gene>
    <name evidence="6" type="ORF">FN846DRAFT_904685</name>
</gene>
<dbReference type="InterPro" id="IPR002853">
    <property type="entry name" value="TFIIE_asu"/>
</dbReference>
<feature type="region of interest" description="Disordered" evidence="4">
    <location>
        <begin position="335"/>
        <end position="422"/>
    </location>
</feature>
<proteinExistence type="inferred from homology"/>
<dbReference type="SMART" id="SM00531">
    <property type="entry name" value="TFIIE"/>
    <property type="match status" value="1"/>
</dbReference>
<feature type="compositionally biased region" description="Acidic residues" evidence="4">
    <location>
        <begin position="409"/>
        <end position="422"/>
    </location>
</feature>
<feature type="compositionally biased region" description="Low complexity" evidence="4">
    <location>
        <begin position="373"/>
        <end position="386"/>
    </location>
</feature>
<reference evidence="6 7" key="1">
    <citation type="submission" date="2019-09" db="EMBL/GenBank/DDBJ databases">
        <title>Draft genome of the ectomycorrhizal ascomycete Sphaerosporella brunnea.</title>
        <authorList>
            <consortium name="DOE Joint Genome Institute"/>
            <person name="Benucci G.M."/>
            <person name="Marozzi G."/>
            <person name="Antonielli L."/>
            <person name="Sanchez S."/>
            <person name="Marco P."/>
            <person name="Wang X."/>
            <person name="Falini L.B."/>
            <person name="Barry K."/>
            <person name="Haridas S."/>
            <person name="Lipzen A."/>
            <person name="Labutti K."/>
            <person name="Grigoriev I.V."/>
            <person name="Murat C."/>
            <person name="Martin F."/>
            <person name="Albertini E."/>
            <person name="Donnini D."/>
            <person name="Bonito G."/>
        </authorList>
    </citation>
    <scope>NUCLEOTIDE SEQUENCE [LARGE SCALE GENOMIC DNA]</scope>
    <source>
        <strain evidence="6 7">Sb_GMNB300</strain>
    </source>
</reference>
<dbReference type="GO" id="GO:0005673">
    <property type="term" value="C:transcription factor TFIIE complex"/>
    <property type="evidence" value="ECO:0007669"/>
    <property type="project" value="TreeGrafter"/>
</dbReference>
<comment type="caution">
    <text evidence="6">The sequence shown here is derived from an EMBL/GenBank/DDBJ whole genome shotgun (WGS) entry which is preliminary data.</text>
</comment>
<organism evidence="6 7">
    <name type="scientific">Sphaerosporella brunnea</name>
    <dbReference type="NCBI Taxonomy" id="1250544"/>
    <lineage>
        <taxon>Eukaryota</taxon>
        <taxon>Fungi</taxon>
        <taxon>Dikarya</taxon>
        <taxon>Ascomycota</taxon>
        <taxon>Pezizomycotina</taxon>
        <taxon>Pezizomycetes</taxon>
        <taxon>Pezizales</taxon>
        <taxon>Pyronemataceae</taxon>
        <taxon>Sphaerosporella</taxon>
    </lineage>
</organism>
<dbReference type="GO" id="GO:0006367">
    <property type="term" value="P:transcription initiation at RNA polymerase II promoter"/>
    <property type="evidence" value="ECO:0007669"/>
    <property type="project" value="InterPro"/>
</dbReference>
<dbReference type="Proteomes" id="UP000326924">
    <property type="component" value="Unassembled WGS sequence"/>
</dbReference>
<evidence type="ECO:0000256" key="4">
    <source>
        <dbReference type="SAM" id="MobiDB-lite"/>
    </source>
</evidence>
<evidence type="ECO:0000313" key="6">
    <source>
        <dbReference type="EMBL" id="KAA8910915.1"/>
    </source>
</evidence>
<feature type="domain" description="HTH TFE/IIEalpha-type" evidence="5">
    <location>
        <begin position="6"/>
        <end position="97"/>
    </location>
</feature>
<dbReference type="Pfam" id="PF02002">
    <property type="entry name" value="TFIIE_alpha"/>
    <property type="match status" value="1"/>
</dbReference>
<sequence length="422" mass="46472">MSLDVPKALVRTVARAFYDTRHILVIDALAIHGALRDDELARLLGLVTKEVHKLCGRLKEDRMLAVHSRPEQKDGQQRPVNRTYYYIEYRSTIDGIKYRVYMMGELVRRSVNNGNDTKGYVCPHCAKRFAVLDAVTLDIDDAGMFLCDRCTNALVDDEESAETKLGHEKIQRMNRQLEKIERLLREVDTIQVPLNDFEHAIANAVPVPKDKNALASAAQFVPVTGGAGRNAAGKPSNSTAIEISITSSSEKTAEELRAEQLRKQQQAEKNALPVWHTQSTVTPGQITNAGIKEAAERAAREKDGIGIARREAEAEERNSTQQDGAGGDAIAQYYAALAAQKAQEEADERDEDSDEEDEDEEDEEFEDLEIASGAANTAVVTPAANGESEEDELPPGKKAKVVNNPAPAAEEDSDEEVDFEDV</sequence>
<accession>A0A5J5F3Q8</accession>
<dbReference type="AlphaFoldDB" id="A0A5J5F3Q8"/>
<keyword evidence="2" id="KW-0805">Transcription regulation</keyword>
<keyword evidence="7" id="KW-1185">Reference proteome</keyword>